<accession>A0A6P7GP96</accession>
<dbReference type="PANTHER" id="PTHR10773">
    <property type="entry name" value="DNA-DIRECTED RNA POLYMERASES I, II, AND III SUBUNIT RPABC2"/>
    <property type="match status" value="1"/>
</dbReference>
<dbReference type="InParanoid" id="A0A6P7GP96"/>
<sequence>MHLHIFLSNTPTKVDNSTKTVTFDMQQCLPTPLVHSSVPVAFYKRQLWTFNLTVYNCSDGTTYCYLWHEGIAGRGANEVGSCVHKFISEALKPVVKSLTMYSNHVLYWWSK</sequence>
<organism evidence="1">
    <name type="scientific">Diabrotica virgifera virgifera</name>
    <name type="common">western corn rootworm</name>
    <dbReference type="NCBI Taxonomy" id="50390"/>
    <lineage>
        <taxon>Eukaryota</taxon>
        <taxon>Metazoa</taxon>
        <taxon>Ecdysozoa</taxon>
        <taxon>Arthropoda</taxon>
        <taxon>Hexapoda</taxon>
        <taxon>Insecta</taxon>
        <taxon>Pterygota</taxon>
        <taxon>Neoptera</taxon>
        <taxon>Endopterygota</taxon>
        <taxon>Coleoptera</taxon>
        <taxon>Polyphaga</taxon>
        <taxon>Cucujiformia</taxon>
        <taxon>Chrysomeloidea</taxon>
        <taxon>Chrysomelidae</taxon>
        <taxon>Galerucinae</taxon>
        <taxon>Diabroticina</taxon>
        <taxon>Diabroticites</taxon>
        <taxon>Diabrotica</taxon>
    </lineage>
</organism>
<protein>
    <submittedName>
        <fullName evidence="1">Uncharacterized protein LOC114340480</fullName>
    </submittedName>
</protein>
<reference evidence="1" key="1">
    <citation type="submission" date="2025-08" db="UniProtKB">
        <authorList>
            <consortium name="RefSeq"/>
        </authorList>
    </citation>
    <scope>IDENTIFICATION</scope>
    <source>
        <tissue evidence="1">Whole insect</tissue>
    </source>
</reference>
<dbReference type="AlphaFoldDB" id="A0A6P7GP96"/>
<proteinExistence type="predicted"/>
<gene>
    <name evidence="1" type="primary">LOC114340480</name>
</gene>
<dbReference type="RefSeq" id="XP_028147028.1">
    <property type="nucleotide sequence ID" value="XM_028291227.1"/>
</dbReference>
<dbReference type="PANTHER" id="PTHR10773:SF19">
    <property type="match status" value="1"/>
</dbReference>
<name>A0A6P7GP96_DIAVI</name>
<evidence type="ECO:0000313" key="1">
    <source>
        <dbReference type="RefSeq" id="XP_028147028.1"/>
    </source>
</evidence>